<dbReference type="AlphaFoldDB" id="A0A495JPQ6"/>
<dbReference type="PANTHER" id="PTHR34202:SF1">
    <property type="entry name" value="UPF0548 PROTEIN"/>
    <property type="match status" value="1"/>
</dbReference>
<dbReference type="InterPro" id="IPR014457">
    <property type="entry name" value="UCP010260"/>
</dbReference>
<protein>
    <submittedName>
        <fullName evidence="2">Uncharacterized protein (UPF0548 family)</fullName>
    </submittedName>
</protein>
<feature type="domain" description="DUF1990" evidence="1">
    <location>
        <begin position="5"/>
        <end position="158"/>
    </location>
</feature>
<sequence>MDALTYPETGATLTGELPPGYRHLRYRTRLGAVDLASAGDAVLDWRLHRAAGIRIEASAPRAAEGVTVVSGLGVGRLRLRAPCRVVWAVRDEHRAGFGYGTLPGHPARGEEAFLVERDDRGDVWFGVTAFSRPAGWLMGSAGPFAVAFQQLYARHLGQTLRRLAVPQR</sequence>
<dbReference type="InterPro" id="IPR018960">
    <property type="entry name" value="DUF1990"/>
</dbReference>
<proteinExistence type="predicted"/>
<dbReference type="PANTHER" id="PTHR34202">
    <property type="entry name" value="UPF0548 PROTEIN"/>
    <property type="match status" value="1"/>
</dbReference>
<gene>
    <name evidence="2" type="ORF">BDK92_5371</name>
</gene>
<dbReference type="Pfam" id="PF09348">
    <property type="entry name" value="DUF1990"/>
    <property type="match status" value="1"/>
</dbReference>
<evidence type="ECO:0000259" key="1">
    <source>
        <dbReference type="Pfam" id="PF09348"/>
    </source>
</evidence>
<evidence type="ECO:0000313" key="2">
    <source>
        <dbReference type="EMBL" id="RKR90987.1"/>
    </source>
</evidence>
<name>A0A495JPQ6_9ACTN</name>
<reference evidence="2 3" key="1">
    <citation type="submission" date="2018-10" db="EMBL/GenBank/DDBJ databases">
        <title>Sequencing the genomes of 1000 actinobacteria strains.</title>
        <authorList>
            <person name="Klenk H.-P."/>
        </authorList>
    </citation>
    <scope>NUCLEOTIDE SEQUENCE [LARGE SCALE GENOMIC DNA]</scope>
    <source>
        <strain evidence="2 3">DSM 45175</strain>
    </source>
</reference>
<dbReference type="Proteomes" id="UP000277671">
    <property type="component" value="Unassembled WGS sequence"/>
</dbReference>
<keyword evidence="3" id="KW-1185">Reference proteome</keyword>
<evidence type="ECO:0000313" key="3">
    <source>
        <dbReference type="Proteomes" id="UP000277671"/>
    </source>
</evidence>
<comment type="caution">
    <text evidence="2">The sequence shown here is derived from an EMBL/GenBank/DDBJ whole genome shotgun (WGS) entry which is preliminary data.</text>
</comment>
<accession>A0A495JPQ6</accession>
<dbReference type="PIRSF" id="PIRSF010260">
    <property type="entry name" value="UCP010260"/>
    <property type="match status" value="1"/>
</dbReference>
<organism evidence="2 3">
    <name type="scientific">Micromonospora pisi</name>
    <dbReference type="NCBI Taxonomy" id="589240"/>
    <lineage>
        <taxon>Bacteria</taxon>
        <taxon>Bacillati</taxon>
        <taxon>Actinomycetota</taxon>
        <taxon>Actinomycetes</taxon>
        <taxon>Micromonosporales</taxon>
        <taxon>Micromonosporaceae</taxon>
        <taxon>Micromonospora</taxon>
    </lineage>
</organism>
<dbReference type="EMBL" id="RBKT01000001">
    <property type="protein sequence ID" value="RKR90987.1"/>
    <property type="molecule type" value="Genomic_DNA"/>
</dbReference>